<dbReference type="PROSITE" id="PS00108">
    <property type="entry name" value="PROTEIN_KINASE_ST"/>
    <property type="match status" value="1"/>
</dbReference>
<feature type="region of interest" description="Disordered" evidence="19">
    <location>
        <begin position="652"/>
        <end position="695"/>
    </location>
</feature>
<dbReference type="InterPro" id="IPR019825">
    <property type="entry name" value="Lectin_legB_Mn/Ca_BS"/>
</dbReference>
<evidence type="ECO:0000256" key="4">
    <source>
        <dbReference type="ARBA" id="ARBA00010217"/>
    </source>
</evidence>
<reference evidence="22" key="1">
    <citation type="submission" date="2025-08" db="UniProtKB">
        <authorList>
            <consortium name="RefSeq"/>
        </authorList>
    </citation>
    <scope>IDENTIFICATION</scope>
    <source>
        <tissue evidence="22">Leaves</tissue>
    </source>
</reference>
<keyword evidence="7" id="KW-0723">Serine/threonine-protein kinase</keyword>
<dbReference type="Pfam" id="PF00139">
    <property type="entry name" value="Lectin_legB"/>
    <property type="match status" value="1"/>
</dbReference>
<protein>
    <recommendedName>
        <fullName evidence="5">non-specific serine/threonine protein kinase</fullName>
        <ecNumber evidence="5">2.7.11.1</ecNumber>
    </recommendedName>
</protein>
<dbReference type="GeneID" id="109007094"/>
<dbReference type="Gene3D" id="1.10.510.10">
    <property type="entry name" value="Transferase(Phosphotransferase) domain 1"/>
    <property type="match status" value="1"/>
</dbReference>
<evidence type="ECO:0000256" key="19">
    <source>
        <dbReference type="SAM" id="MobiDB-lite"/>
    </source>
</evidence>
<comment type="similarity">
    <text evidence="4">In the C-terminal section; belongs to the protein kinase superfamily. Ser/Thr protein kinase family.</text>
</comment>
<evidence type="ECO:0000256" key="20">
    <source>
        <dbReference type="SAM" id="Phobius"/>
    </source>
</evidence>
<name>A0A2I4GE48_JUGRE</name>
<evidence type="ECO:0000256" key="16">
    <source>
        <dbReference type="ARBA" id="ARBA00023136"/>
    </source>
</evidence>
<keyword evidence="13" id="KW-0418">Kinase</keyword>
<evidence type="ECO:0000256" key="17">
    <source>
        <dbReference type="ARBA" id="ARBA00023170"/>
    </source>
</evidence>
<dbReference type="PROSITE" id="PS00308">
    <property type="entry name" value="LECTIN_LEGUME_ALPHA"/>
    <property type="match status" value="1"/>
</dbReference>
<evidence type="ECO:0000256" key="6">
    <source>
        <dbReference type="ARBA" id="ARBA00022475"/>
    </source>
</evidence>
<keyword evidence="21" id="KW-1185">Reference proteome</keyword>
<dbReference type="Pfam" id="PF00069">
    <property type="entry name" value="Pkinase"/>
    <property type="match status" value="1"/>
</dbReference>
<dbReference type="EC" id="2.7.11.1" evidence="5"/>
<evidence type="ECO:0000256" key="10">
    <source>
        <dbReference type="ARBA" id="ARBA00022729"/>
    </source>
</evidence>
<dbReference type="GO" id="GO:0004674">
    <property type="term" value="F:protein serine/threonine kinase activity"/>
    <property type="evidence" value="ECO:0007669"/>
    <property type="project" value="UniProtKB-KW"/>
</dbReference>
<keyword evidence="15 20" id="KW-1133">Transmembrane helix</keyword>
<evidence type="ECO:0000256" key="9">
    <source>
        <dbReference type="ARBA" id="ARBA00022692"/>
    </source>
</evidence>
<keyword evidence="11" id="KW-0430">Lectin</keyword>
<feature type="compositionally biased region" description="Low complexity" evidence="19">
    <location>
        <begin position="652"/>
        <end position="685"/>
    </location>
</feature>
<dbReference type="InterPro" id="IPR000985">
    <property type="entry name" value="Lectin_LegA_CS"/>
</dbReference>
<dbReference type="OrthoDB" id="842456at2759"/>
<dbReference type="SMART" id="SM00220">
    <property type="entry name" value="S_TKc"/>
    <property type="match status" value="1"/>
</dbReference>
<organism evidence="21 22">
    <name type="scientific">Juglans regia</name>
    <name type="common">English walnut</name>
    <dbReference type="NCBI Taxonomy" id="51240"/>
    <lineage>
        <taxon>Eukaryota</taxon>
        <taxon>Viridiplantae</taxon>
        <taxon>Streptophyta</taxon>
        <taxon>Embryophyta</taxon>
        <taxon>Tracheophyta</taxon>
        <taxon>Spermatophyta</taxon>
        <taxon>Magnoliopsida</taxon>
        <taxon>eudicotyledons</taxon>
        <taxon>Gunneridae</taxon>
        <taxon>Pentapetalae</taxon>
        <taxon>rosids</taxon>
        <taxon>fabids</taxon>
        <taxon>Fagales</taxon>
        <taxon>Juglandaceae</taxon>
        <taxon>Juglans</taxon>
    </lineage>
</organism>
<dbReference type="GO" id="GO:0002229">
    <property type="term" value="P:defense response to oomycetes"/>
    <property type="evidence" value="ECO:0007669"/>
    <property type="project" value="UniProtKB-ARBA"/>
</dbReference>
<dbReference type="PROSITE" id="PS50011">
    <property type="entry name" value="PROTEIN_KINASE_DOM"/>
    <property type="match status" value="1"/>
</dbReference>
<proteinExistence type="inferred from homology"/>
<evidence type="ECO:0000313" key="21">
    <source>
        <dbReference type="Proteomes" id="UP000235220"/>
    </source>
</evidence>
<dbReference type="GO" id="GO:0005524">
    <property type="term" value="F:ATP binding"/>
    <property type="evidence" value="ECO:0007669"/>
    <property type="project" value="UniProtKB-UniRule"/>
</dbReference>
<evidence type="ECO:0000256" key="11">
    <source>
        <dbReference type="ARBA" id="ARBA00022734"/>
    </source>
</evidence>
<feature type="transmembrane region" description="Helical" evidence="20">
    <location>
        <begin position="12"/>
        <end position="33"/>
    </location>
</feature>
<dbReference type="InterPro" id="IPR000719">
    <property type="entry name" value="Prot_kinase_dom"/>
</dbReference>
<dbReference type="GO" id="GO:0030246">
    <property type="term" value="F:carbohydrate binding"/>
    <property type="evidence" value="ECO:0007669"/>
    <property type="project" value="UniProtKB-KW"/>
</dbReference>
<keyword evidence="8" id="KW-0808">Transferase</keyword>
<evidence type="ECO:0000256" key="5">
    <source>
        <dbReference type="ARBA" id="ARBA00012513"/>
    </source>
</evidence>
<evidence type="ECO:0000256" key="18">
    <source>
        <dbReference type="ARBA" id="ARBA00023180"/>
    </source>
</evidence>
<keyword evidence="6" id="KW-1003">Cell membrane</keyword>
<evidence type="ECO:0000256" key="15">
    <source>
        <dbReference type="ARBA" id="ARBA00022989"/>
    </source>
</evidence>
<dbReference type="RefSeq" id="XP_018842177.2">
    <property type="nucleotide sequence ID" value="XM_018986632.2"/>
</dbReference>
<dbReference type="CDD" id="cd14066">
    <property type="entry name" value="STKc_IRAK"/>
    <property type="match status" value="1"/>
</dbReference>
<comment type="similarity">
    <text evidence="3">In the N-terminal section; belongs to the leguminous lectin family.</text>
</comment>
<keyword evidence="12" id="KW-0547">Nucleotide-binding</keyword>
<dbReference type="PROSITE" id="PS00107">
    <property type="entry name" value="PROTEIN_KINASE_ATP"/>
    <property type="match status" value="1"/>
</dbReference>
<dbReference type="FunFam" id="1.10.510.10:FF:000240">
    <property type="entry name" value="Lectin-domain containing receptor kinase A4.3"/>
    <property type="match status" value="1"/>
</dbReference>
<dbReference type="InterPro" id="IPR008271">
    <property type="entry name" value="Ser/Thr_kinase_AS"/>
</dbReference>
<dbReference type="PANTHER" id="PTHR27007">
    <property type="match status" value="1"/>
</dbReference>
<evidence type="ECO:0000313" key="22">
    <source>
        <dbReference type="RefSeq" id="XP_018842177.2"/>
    </source>
</evidence>
<comment type="similarity">
    <text evidence="2">Belongs to the leguminous lectin family.</text>
</comment>
<keyword evidence="16 20" id="KW-0472">Membrane</keyword>
<dbReference type="Gene3D" id="2.60.120.200">
    <property type="match status" value="1"/>
</dbReference>
<dbReference type="InterPro" id="IPR013320">
    <property type="entry name" value="ConA-like_dom_sf"/>
</dbReference>
<sequence length="695" mass="76892">MAFHPPKLLRPYMFITIFLLFIIPCATQLFFNYSDFNQAINRTIRLAGNATLSGSAAIQLTPSAVDNWGRAIYSQLLHIWEEPGKLADFNTSFSFIIDSEGKDIHSDGIVFFLTSPGFPIPRPTDGAGIGLLSRIQLNDSSFLAENKFVAVEFDTYSNSEWDPPEPVQEHVGININDMRSTNYAPWDAVITENRTYSASISYHSSTQNLSVTFTGFDNGVTPIQRHLSSIVNLTDYLPEWVEFGFSASTGLVTELHIICSWSFNSTSPFRIQTPAVPKKNGDGSKRKLVLGLSVGGCILISGMGLVWLVYRKRTKRGEEEDLSFILSMDEEFERGTGPKKFSYEELVSATNNFAEENKLGEGGFGGVYKGFINELNSYVAVKRVSRGSKQGIKEYASEVKSISQLRHRNLVQLTGWCHEKKDLLLVYEFMPNGSLDLHLFKGESLLTWVMRYNIAQGLAFALLYLHEEWEQCVLHRDIKSSNVMLDSSFNAKLGDFGLARLVDHGKGSQTTVVAGTMGYMAPECFISGRASKESDIYSFGIVLLEIACGRKPVESQRTEDEVSMVEWVWQLYGMGKLVDAADPRLCGDFDEQQLERLMIAGLWCAHPDYNLRPSIRKVVHVLSYEGSLPVLAPEMPLLTYLAAPLSASASSASTAENKHSQSASHSGSTGSSQVTSAAASSSSSALPHTHLVNTR</sequence>
<dbReference type="InterPro" id="IPR011009">
    <property type="entry name" value="Kinase-like_dom_sf"/>
</dbReference>
<dbReference type="InterPro" id="IPR017441">
    <property type="entry name" value="Protein_kinase_ATP_BS"/>
</dbReference>
<dbReference type="InterPro" id="IPR001220">
    <property type="entry name" value="Legume_lectin_dom"/>
</dbReference>
<evidence type="ECO:0000256" key="7">
    <source>
        <dbReference type="ARBA" id="ARBA00022527"/>
    </source>
</evidence>
<dbReference type="Gramene" id="Jr13_04430_p1">
    <property type="protein sequence ID" value="cds.Jr13_04430_p1"/>
    <property type="gene ID" value="Jr13_04430"/>
</dbReference>
<evidence type="ECO:0000256" key="2">
    <source>
        <dbReference type="ARBA" id="ARBA00007606"/>
    </source>
</evidence>
<evidence type="ECO:0000256" key="1">
    <source>
        <dbReference type="ARBA" id="ARBA00004251"/>
    </source>
</evidence>
<dbReference type="AlphaFoldDB" id="A0A2I4GE48"/>
<dbReference type="Proteomes" id="UP000235220">
    <property type="component" value="Chromosome 13"/>
</dbReference>
<gene>
    <name evidence="22" type="primary">LOC109007094</name>
</gene>
<keyword evidence="17" id="KW-0675">Receptor</keyword>
<dbReference type="SUPFAM" id="SSF49899">
    <property type="entry name" value="Concanavalin A-like lectins/glucanases"/>
    <property type="match status" value="1"/>
</dbReference>
<evidence type="ECO:0000256" key="14">
    <source>
        <dbReference type="ARBA" id="ARBA00022840"/>
    </source>
</evidence>
<keyword evidence="10" id="KW-0732">Signal</keyword>
<dbReference type="PROSITE" id="PS00307">
    <property type="entry name" value="LECTIN_LEGUME_BETA"/>
    <property type="match status" value="1"/>
</dbReference>
<dbReference type="CDD" id="cd06899">
    <property type="entry name" value="lectin_legume_LecRK_Arcelin_ConA"/>
    <property type="match status" value="1"/>
</dbReference>
<evidence type="ECO:0000256" key="8">
    <source>
        <dbReference type="ARBA" id="ARBA00022679"/>
    </source>
</evidence>
<comment type="subcellular location">
    <subcellularLocation>
        <location evidence="1">Cell membrane</location>
        <topology evidence="1">Single-pass type I membrane protein</topology>
    </subcellularLocation>
</comment>
<dbReference type="SUPFAM" id="SSF56112">
    <property type="entry name" value="Protein kinase-like (PK-like)"/>
    <property type="match status" value="1"/>
</dbReference>
<keyword evidence="9 20" id="KW-0812">Transmembrane</keyword>
<dbReference type="KEGG" id="jre:109007094"/>
<dbReference type="FunFam" id="3.30.200.20:FF:000168">
    <property type="entry name" value="L-type lectin-domain containing receptor kinase IX.1"/>
    <property type="match status" value="1"/>
</dbReference>
<keyword evidence="18" id="KW-0325">Glycoprotein</keyword>
<dbReference type="InterPro" id="IPR050528">
    <property type="entry name" value="L-type_Lectin-RKs"/>
</dbReference>
<keyword evidence="14" id="KW-0067">ATP-binding</keyword>
<evidence type="ECO:0000256" key="3">
    <source>
        <dbReference type="ARBA" id="ARBA00008536"/>
    </source>
</evidence>
<evidence type="ECO:0000256" key="12">
    <source>
        <dbReference type="ARBA" id="ARBA00022741"/>
    </source>
</evidence>
<feature type="transmembrane region" description="Helical" evidence="20">
    <location>
        <begin position="288"/>
        <end position="310"/>
    </location>
</feature>
<dbReference type="Gene3D" id="3.30.200.20">
    <property type="entry name" value="Phosphorylase Kinase, domain 1"/>
    <property type="match status" value="1"/>
</dbReference>
<dbReference type="GO" id="GO:0005886">
    <property type="term" value="C:plasma membrane"/>
    <property type="evidence" value="ECO:0000318"/>
    <property type="project" value="GO_Central"/>
</dbReference>
<evidence type="ECO:0000256" key="13">
    <source>
        <dbReference type="ARBA" id="ARBA00022777"/>
    </source>
</evidence>
<accession>A0A2I4GE48</accession>